<dbReference type="Pfam" id="PF13561">
    <property type="entry name" value="adh_short_C2"/>
    <property type="match status" value="1"/>
</dbReference>
<dbReference type="PANTHER" id="PTHR42760:SF133">
    <property type="entry name" value="3-OXOACYL-[ACYL-CARRIER-PROTEIN] REDUCTASE"/>
    <property type="match status" value="1"/>
</dbReference>
<dbReference type="PRINTS" id="PR00081">
    <property type="entry name" value="GDHRDH"/>
</dbReference>
<comment type="similarity">
    <text evidence="1">Belongs to the short-chain dehydrogenases/reductases (SDR) family.</text>
</comment>
<dbReference type="EMBL" id="JAPWIS010000021">
    <property type="protein sequence ID" value="MCZ4588252.1"/>
    <property type="molecule type" value="Genomic_DNA"/>
</dbReference>
<dbReference type="PROSITE" id="PS00061">
    <property type="entry name" value="ADH_SHORT"/>
    <property type="match status" value="1"/>
</dbReference>
<dbReference type="Proteomes" id="UP001231166">
    <property type="component" value="Chromosome"/>
</dbReference>
<evidence type="ECO:0000313" key="6">
    <source>
        <dbReference type="Proteomes" id="UP001231166"/>
    </source>
</evidence>
<evidence type="ECO:0000313" key="5">
    <source>
        <dbReference type="Proteomes" id="UP001066327"/>
    </source>
</evidence>
<keyword evidence="5" id="KW-1185">Reference proteome</keyword>
<organism evidence="4 6">
    <name type="scientific">Rhodococcus opacus</name>
    <name type="common">Nocardia opaca</name>
    <dbReference type="NCBI Taxonomy" id="37919"/>
    <lineage>
        <taxon>Bacteria</taxon>
        <taxon>Bacillati</taxon>
        <taxon>Actinomycetota</taxon>
        <taxon>Actinomycetes</taxon>
        <taxon>Mycobacteriales</taxon>
        <taxon>Nocardiaceae</taxon>
        <taxon>Rhodococcus</taxon>
    </lineage>
</organism>
<dbReference type="PRINTS" id="PR00080">
    <property type="entry name" value="SDRFAMILY"/>
</dbReference>
<keyword evidence="2" id="KW-0560">Oxidoreductase</keyword>
<dbReference type="InterPro" id="IPR036291">
    <property type="entry name" value="NAD(P)-bd_dom_sf"/>
</dbReference>
<dbReference type="AlphaFoldDB" id="A0AAX3Y8G2"/>
<dbReference type="Proteomes" id="UP001066327">
    <property type="component" value="Unassembled WGS sequence"/>
</dbReference>
<evidence type="ECO:0000313" key="3">
    <source>
        <dbReference type="EMBL" id="MCZ4588252.1"/>
    </source>
</evidence>
<sequence>MAENNETRTALVVGAGSGIGRATALELAGSGVCVVAADLNAGAVAALSAEHENIVDLGESWNATRHEDCDRLVAAAVARVGHLDTVISTVGWTAITKFLDETPEYWQRIIDVNLMSAIYLSAAAARAMRERGGSIVLTSSEAGTVGTSGEAVYSAAKAAVIGLVKSLAREWARYGIRVNAVAPGITSTPLLVEQGIAGGDHAQGDGDAVLNSILRGVPMRRLGEPSEIADAIAYLAGDGASYITGQTLCVGGGLTMGS</sequence>
<dbReference type="FunFam" id="3.40.50.720:FF:000084">
    <property type="entry name" value="Short-chain dehydrogenase reductase"/>
    <property type="match status" value="1"/>
</dbReference>
<dbReference type="EMBL" id="CP130953">
    <property type="protein sequence ID" value="WLF44377.1"/>
    <property type="molecule type" value="Genomic_DNA"/>
</dbReference>
<evidence type="ECO:0000313" key="4">
    <source>
        <dbReference type="EMBL" id="WLF44377.1"/>
    </source>
</evidence>
<gene>
    <name evidence="3" type="ORF">O4328_32035</name>
    <name evidence="4" type="ORF">Q5707_20595</name>
</gene>
<dbReference type="PANTHER" id="PTHR42760">
    <property type="entry name" value="SHORT-CHAIN DEHYDROGENASES/REDUCTASES FAMILY MEMBER"/>
    <property type="match status" value="1"/>
</dbReference>
<dbReference type="Gene3D" id="3.40.50.720">
    <property type="entry name" value="NAD(P)-binding Rossmann-like Domain"/>
    <property type="match status" value="1"/>
</dbReference>
<reference evidence="3" key="1">
    <citation type="submission" date="2022-12" db="EMBL/GenBank/DDBJ databases">
        <authorList>
            <person name="Krivoruchko A.V."/>
            <person name="Elkin A."/>
        </authorList>
    </citation>
    <scope>NUCLEOTIDE SEQUENCE</scope>
    <source>
        <strain evidence="3">IEGM 249</strain>
    </source>
</reference>
<proteinExistence type="inferred from homology"/>
<dbReference type="InterPro" id="IPR020904">
    <property type="entry name" value="Sc_DH/Rdtase_CS"/>
</dbReference>
<protein>
    <submittedName>
        <fullName evidence="4">SDR family NAD(P)-dependent oxidoreductase</fullName>
    </submittedName>
</protein>
<name>A0AAX3Y8G2_RHOOP</name>
<dbReference type="RefSeq" id="WP_245371811.1">
    <property type="nucleotide sequence ID" value="NZ_CP130953.1"/>
</dbReference>
<dbReference type="GO" id="GO:0016616">
    <property type="term" value="F:oxidoreductase activity, acting on the CH-OH group of donors, NAD or NADP as acceptor"/>
    <property type="evidence" value="ECO:0007669"/>
    <property type="project" value="TreeGrafter"/>
</dbReference>
<evidence type="ECO:0000256" key="1">
    <source>
        <dbReference type="ARBA" id="ARBA00006484"/>
    </source>
</evidence>
<reference evidence="4" key="2">
    <citation type="submission" date="2023-07" db="EMBL/GenBank/DDBJ databases">
        <title>Genomic analysis of Rhodococcus opacus VOC-14 with glycol ethers degradation activity.</title>
        <authorList>
            <person name="Narkevich D.A."/>
            <person name="Hlushen A.M."/>
            <person name="Akhremchuk A.E."/>
            <person name="Sikolenko M.A."/>
            <person name="Valentovich L.N."/>
        </authorList>
    </citation>
    <scope>NUCLEOTIDE SEQUENCE</scope>
    <source>
        <strain evidence="4">VOC-14</strain>
    </source>
</reference>
<evidence type="ECO:0000256" key="2">
    <source>
        <dbReference type="ARBA" id="ARBA00023002"/>
    </source>
</evidence>
<accession>A0AAX3Y8G2</accession>
<dbReference type="SUPFAM" id="SSF51735">
    <property type="entry name" value="NAD(P)-binding Rossmann-fold domains"/>
    <property type="match status" value="1"/>
</dbReference>
<dbReference type="InterPro" id="IPR002347">
    <property type="entry name" value="SDR_fam"/>
</dbReference>